<dbReference type="EMBL" id="VNIQ01000006">
    <property type="protein sequence ID" value="TYQ02564.1"/>
    <property type="molecule type" value="Genomic_DNA"/>
</dbReference>
<protein>
    <submittedName>
        <fullName evidence="1">Uncharacterized protein</fullName>
    </submittedName>
</protein>
<organism evidence="1">
    <name type="scientific">Nocardia globerula</name>
    <dbReference type="NCBI Taxonomy" id="1818"/>
    <lineage>
        <taxon>Bacteria</taxon>
        <taxon>Bacillati</taxon>
        <taxon>Actinomycetota</taxon>
        <taxon>Actinomycetes</taxon>
        <taxon>Mycobacteriales</taxon>
        <taxon>Nocardiaceae</taxon>
        <taxon>Nocardia</taxon>
    </lineage>
</organism>
<sequence length="161" mass="17889">MPRQMRKCKETKRANAIEMTTPQKSIDPDLEVDWVWEDGQLRGVAAGGAVRLTANLQRAQWSWGSYTLFAEQLGDQVWLTFDKVVDEIGRLGIADTTAVEVFAPWMGQAATPLRALNSPLTKEKLSALPAEAEVPDFAYAVVAEAVRIFENPQNPNLTARF</sequence>
<dbReference type="AlphaFoldDB" id="A0A652YLR7"/>
<gene>
    <name evidence="1" type="ORF">FNL38_106384</name>
</gene>
<evidence type="ECO:0000313" key="1">
    <source>
        <dbReference type="EMBL" id="TYQ02564.1"/>
    </source>
</evidence>
<reference evidence="1" key="1">
    <citation type="submission" date="2019-07" db="EMBL/GenBank/DDBJ databases">
        <title>Genomic Encyclopedia of Type Strains, Phase IV (KMG-IV): sequencing the most valuable type-strain genomes for metagenomic binning, comparative biology and taxonomic classification.</title>
        <authorList>
            <person name="Goeker M."/>
        </authorList>
    </citation>
    <scope>NUCLEOTIDE SEQUENCE</scope>
    <source>
        <strain evidence="1">DSM 44596</strain>
    </source>
</reference>
<accession>A0A652YLR7</accession>
<comment type="caution">
    <text evidence="1">The sequence shown here is derived from an EMBL/GenBank/DDBJ whole genome shotgun (WGS) entry which is preliminary data.</text>
</comment>
<proteinExistence type="predicted"/>
<name>A0A652YLR7_NOCGL</name>